<reference evidence="10" key="1">
    <citation type="journal article" date="2006" name="PLoS Biol.">
        <title>Macronuclear genome sequence of the ciliate Tetrahymena thermophila, a model eukaryote.</title>
        <authorList>
            <person name="Eisen J.A."/>
            <person name="Coyne R.S."/>
            <person name="Wu M."/>
            <person name="Wu D."/>
            <person name="Thiagarajan M."/>
            <person name="Wortman J.R."/>
            <person name="Badger J.H."/>
            <person name="Ren Q."/>
            <person name="Amedeo P."/>
            <person name="Jones K.M."/>
            <person name="Tallon L.J."/>
            <person name="Delcher A.L."/>
            <person name="Salzberg S.L."/>
            <person name="Silva J.C."/>
            <person name="Haas B.J."/>
            <person name="Majoros W.H."/>
            <person name="Farzad M."/>
            <person name="Carlton J.M."/>
            <person name="Smith R.K. Jr."/>
            <person name="Garg J."/>
            <person name="Pearlman R.E."/>
            <person name="Karrer K.M."/>
            <person name="Sun L."/>
            <person name="Manning G."/>
            <person name="Elde N.C."/>
            <person name="Turkewitz A.P."/>
            <person name="Asai D.J."/>
            <person name="Wilkes D.E."/>
            <person name="Wang Y."/>
            <person name="Cai H."/>
            <person name="Collins K."/>
            <person name="Stewart B.A."/>
            <person name="Lee S.R."/>
            <person name="Wilamowska K."/>
            <person name="Weinberg Z."/>
            <person name="Ruzzo W.L."/>
            <person name="Wloga D."/>
            <person name="Gaertig J."/>
            <person name="Frankel J."/>
            <person name="Tsao C.-C."/>
            <person name="Gorovsky M.A."/>
            <person name="Keeling P.J."/>
            <person name="Waller R.F."/>
            <person name="Patron N.J."/>
            <person name="Cherry J.M."/>
            <person name="Stover N.A."/>
            <person name="Krieger C.J."/>
            <person name="del Toro C."/>
            <person name="Ryder H.F."/>
            <person name="Williamson S.C."/>
            <person name="Barbeau R.A."/>
            <person name="Hamilton E.P."/>
            <person name="Orias E."/>
        </authorList>
    </citation>
    <scope>NUCLEOTIDE SEQUENCE [LARGE SCALE GENOMIC DNA]</scope>
    <source>
        <strain evidence="10">SB210</strain>
    </source>
</reference>
<feature type="region of interest" description="Disordered" evidence="7">
    <location>
        <begin position="441"/>
        <end position="519"/>
    </location>
</feature>
<dbReference type="PANTHER" id="PTHR24348:SF22">
    <property type="entry name" value="NON-SPECIFIC SERINE_THREONINE PROTEIN KINASE"/>
    <property type="match status" value="1"/>
</dbReference>
<evidence type="ECO:0000256" key="3">
    <source>
        <dbReference type="ARBA" id="ARBA00022741"/>
    </source>
</evidence>
<comment type="subunit">
    <text evidence="1">Monomer.</text>
</comment>
<protein>
    <submittedName>
        <fullName evidence="9">Serine/Threonine kinase domain protein</fullName>
    </submittedName>
</protein>
<dbReference type="GO" id="GO:0000045">
    <property type="term" value="P:autophagosome assembly"/>
    <property type="evidence" value="ECO:0007669"/>
    <property type="project" value="TreeGrafter"/>
</dbReference>
<evidence type="ECO:0000313" key="9">
    <source>
        <dbReference type="EMBL" id="EAR92952.1"/>
    </source>
</evidence>
<dbReference type="GO" id="GO:0005524">
    <property type="term" value="F:ATP binding"/>
    <property type="evidence" value="ECO:0007669"/>
    <property type="project" value="UniProtKB-UniRule"/>
</dbReference>
<name>I7MIF0_TETTS</name>
<dbReference type="EMBL" id="GG662740">
    <property type="protein sequence ID" value="EAR92952.1"/>
    <property type="molecule type" value="Genomic_DNA"/>
</dbReference>
<evidence type="ECO:0000259" key="8">
    <source>
        <dbReference type="PROSITE" id="PS50011"/>
    </source>
</evidence>
<feature type="compositionally biased region" description="Low complexity" evidence="7">
    <location>
        <begin position="462"/>
        <end position="502"/>
    </location>
</feature>
<dbReference type="SUPFAM" id="SSF56112">
    <property type="entry name" value="Protein kinase-like (PK-like)"/>
    <property type="match status" value="1"/>
</dbReference>
<organism evidence="9 10">
    <name type="scientific">Tetrahymena thermophila (strain SB210)</name>
    <dbReference type="NCBI Taxonomy" id="312017"/>
    <lineage>
        <taxon>Eukaryota</taxon>
        <taxon>Sar</taxon>
        <taxon>Alveolata</taxon>
        <taxon>Ciliophora</taxon>
        <taxon>Intramacronucleata</taxon>
        <taxon>Oligohymenophorea</taxon>
        <taxon>Hymenostomatida</taxon>
        <taxon>Tetrahymenina</taxon>
        <taxon>Tetrahymenidae</taxon>
        <taxon>Tetrahymena</taxon>
    </lineage>
</organism>
<dbReference type="PROSITE" id="PS50011">
    <property type="entry name" value="PROTEIN_KINASE_DOM"/>
    <property type="match status" value="1"/>
</dbReference>
<dbReference type="GeneID" id="7829423"/>
<feature type="domain" description="Protein kinase" evidence="8">
    <location>
        <begin position="29"/>
        <end position="292"/>
    </location>
</feature>
<evidence type="ECO:0000256" key="4">
    <source>
        <dbReference type="ARBA" id="ARBA00022777"/>
    </source>
</evidence>
<evidence type="ECO:0000256" key="2">
    <source>
        <dbReference type="ARBA" id="ARBA00022679"/>
    </source>
</evidence>
<dbReference type="Gene3D" id="1.10.510.10">
    <property type="entry name" value="Transferase(Phosphotransferase) domain 1"/>
    <property type="match status" value="1"/>
</dbReference>
<dbReference type="GO" id="GO:0004674">
    <property type="term" value="F:protein serine/threonine kinase activity"/>
    <property type="evidence" value="ECO:0007669"/>
    <property type="project" value="InterPro"/>
</dbReference>
<dbReference type="eggNOG" id="KOG0595">
    <property type="taxonomic scope" value="Eukaryota"/>
</dbReference>
<dbReference type="GO" id="GO:0005776">
    <property type="term" value="C:autophagosome"/>
    <property type="evidence" value="ECO:0007669"/>
    <property type="project" value="TreeGrafter"/>
</dbReference>
<dbReference type="InterPro" id="IPR000719">
    <property type="entry name" value="Prot_kinase_dom"/>
</dbReference>
<dbReference type="STRING" id="312017.I7MIF0"/>
<keyword evidence="4 9" id="KW-0418">Kinase</keyword>
<dbReference type="RefSeq" id="XP_001013197.1">
    <property type="nucleotide sequence ID" value="XM_001013197.3"/>
</dbReference>
<dbReference type="KEGG" id="tet:TTHERM_00295650"/>
<dbReference type="GO" id="GO:0000407">
    <property type="term" value="C:phagophore assembly site"/>
    <property type="evidence" value="ECO:0007669"/>
    <property type="project" value="TreeGrafter"/>
</dbReference>
<dbReference type="GO" id="GO:0005829">
    <property type="term" value="C:cytosol"/>
    <property type="evidence" value="ECO:0007669"/>
    <property type="project" value="TreeGrafter"/>
</dbReference>
<dbReference type="GO" id="GO:0016020">
    <property type="term" value="C:membrane"/>
    <property type="evidence" value="ECO:0007669"/>
    <property type="project" value="TreeGrafter"/>
</dbReference>
<evidence type="ECO:0000256" key="5">
    <source>
        <dbReference type="ARBA" id="ARBA00022840"/>
    </source>
</evidence>
<dbReference type="SMART" id="SM00220">
    <property type="entry name" value="S_TKc"/>
    <property type="match status" value="1"/>
</dbReference>
<feature type="compositionally biased region" description="Polar residues" evidence="7">
    <location>
        <begin position="441"/>
        <end position="460"/>
    </location>
</feature>
<dbReference type="OMA" id="NNIGAYN"/>
<feature type="region of interest" description="Disordered" evidence="7">
    <location>
        <begin position="386"/>
        <end position="405"/>
    </location>
</feature>
<dbReference type="Proteomes" id="UP000009168">
    <property type="component" value="Unassembled WGS sequence"/>
</dbReference>
<gene>
    <name evidence="9" type="ORF">TTHERM_00295650</name>
</gene>
<dbReference type="InterPro" id="IPR017441">
    <property type="entry name" value="Protein_kinase_ATP_BS"/>
</dbReference>
<evidence type="ECO:0000256" key="6">
    <source>
        <dbReference type="PROSITE-ProRule" id="PRU10141"/>
    </source>
</evidence>
<dbReference type="GO" id="GO:0010506">
    <property type="term" value="P:regulation of autophagy"/>
    <property type="evidence" value="ECO:0007669"/>
    <property type="project" value="InterPro"/>
</dbReference>
<proteinExistence type="predicted"/>
<evidence type="ECO:0000256" key="1">
    <source>
        <dbReference type="ARBA" id="ARBA00011245"/>
    </source>
</evidence>
<evidence type="ECO:0000313" key="10">
    <source>
        <dbReference type="Proteomes" id="UP000009168"/>
    </source>
</evidence>
<dbReference type="InterPro" id="IPR011009">
    <property type="entry name" value="Kinase-like_dom_sf"/>
</dbReference>
<dbReference type="Pfam" id="PF00069">
    <property type="entry name" value="Pkinase"/>
    <property type="match status" value="1"/>
</dbReference>
<keyword evidence="5 6" id="KW-0067">ATP-binding</keyword>
<keyword evidence="2" id="KW-0808">Transferase</keyword>
<dbReference type="PANTHER" id="PTHR24348">
    <property type="entry name" value="SERINE/THREONINE-PROTEIN KINASE UNC-51-RELATED"/>
    <property type="match status" value="1"/>
</dbReference>
<dbReference type="InterPro" id="IPR045269">
    <property type="entry name" value="Atg1-like"/>
</dbReference>
<dbReference type="PROSITE" id="PS00108">
    <property type="entry name" value="PROTEIN_KINASE_ST"/>
    <property type="match status" value="1"/>
</dbReference>
<dbReference type="HOGENOM" id="CLU_000288_37_6_1"/>
<dbReference type="OrthoDB" id="20524at2759"/>
<keyword evidence="10" id="KW-1185">Reference proteome</keyword>
<keyword evidence="3 6" id="KW-0547">Nucleotide-binding</keyword>
<accession>I7MIF0</accession>
<dbReference type="PROSITE" id="PS00107">
    <property type="entry name" value="PROTEIN_KINASE_ATP"/>
    <property type="match status" value="1"/>
</dbReference>
<dbReference type="FunFam" id="1.10.510.10:FF:000571">
    <property type="entry name" value="Maternal embryonic leucine zipper kinase"/>
    <property type="match status" value="1"/>
</dbReference>
<sequence>MKTQVNQIGGEKKGMQKVSQMKLVGTYIIFQERMLGEGQYGKVYEAAEQNNQSKRYAVKVIPSQIFQQSMSNSQMLQKEIDVLKKLRHENLVCLHEISQSPNNLYLFLDYCNGGDLSKYIDNKPQKRLTESEALEFFKQFVNGYQHLYQSKIIHRDIKPENLMLHNGKIKLGDFGFGRFVEGNMNQQHRMSIKCTPIYASPQLLLKEIYSSKCDVWGAGCLLYKMLYGEYPFIGKDMKTLIQDIQNKVRGKEFKFKDDVVVSEDVKNLIRRMFRYDENDRISWEDVFTHPALTKKYNIFNQDDHISEQEKNNPIFQSIMENRNHVLDNELITDHAQNFQVIKVPDYQPMVNNYQQQIRSKSPNPPQINPINKAPGYQQYRAATDDNSNLSKNAYSPSTNPVSNQLSYNNQQYDMSKISNNNIGAYNYSKQKVEQSPINNLVNNNLKPQATQQPRSQTGDFTQYATQQQQAQNYQQIQQQPQTNLQQQPQQLQQVNQDSQSTQPSSLAANLEDPEEDHYRNSLQKFQQQDIELQKIGKVDKMILFLRNQALFADVTMQLVFTARNKYQLNSLIFYELIYSLTGFYNFNLDLLKRILNQSFPNKLINEEEFKIYLNSKQYKKTFQKIEKDSQTANQFFKTLSNGILKEVQQQLNDPATTNYAQVKDFDNFIKAQSQNYKEYRLRFIKVASQALQSLNPEQFEKDINSLRGIRCMQIFIKLDDYMPIQQYLTFDFRFFYDQYVNKIESDKLLKDIKSQAI</sequence>
<evidence type="ECO:0000256" key="7">
    <source>
        <dbReference type="SAM" id="MobiDB-lite"/>
    </source>
</evidence>
<dbReference type="AlphaFoldDB" id="I7MIF0"/>
<dbReference type="InParanoid" id="I7MIF0"/>
<feature type="binding site" evidence="6">
    <location>
        <position position="59"/>
    </location>
    <ligand>
        <name>ATP</name>
        <dbReference type="ChEBI" id="CHEBI:30616"/>
    </ligand>
</feature>
<dbReference type="InterPro" id="IPR008271">
    <property type="entry name" value="Ser/Thr_kinase_AS"/>
</dbReference>